<dbReference type="InterPro" id="IPR020003">
    <property type="entry name" value="ATPase_a/bsu_AS"/>
</dbReference>
<keyword evidence="7" id="KW-1278">Translocase</keyword>
<dbReference type="GO" id="GO:0005524">
    <property type="term" value="F:ATP binding"/>
    <property type="evidence" value="ECO:0007669"/>
    <property type="project" value="UniProtKB-KW"/>
</dbReference>
<dbReference type="InterPro" id="IPR003593">
    <property type="entry name" value="AAA+_ATPase"/>
</dbReference>
<evidence type="ECO:0000259" key="9">
    <source>
        <dbReference type="SMART" id="SM00382"/>
    </source>
</evidence>
<name>A0A8J3CQ74_9PROT</name>
<dbReference type="GO" id="GO:0008564">
    <property type="term" value="F:protein-exporting ATPase activity"/>
    <property type="evidence" value="ECO:0007669"/>
    <property type="project" value="UniProtKB-EC"/>
</dbReference>
<evidence type="ECO:0000256" key="8">
    <source>
        <dbReference type="ARBA" id="ARBA00034006"/>
    </source>
</evidence>
<dbReference type="PROSITE" id="PS00152">
    <property type="entry name" value="ATPASE_ALPHA_BETA"/>
    <property type="match status" value="1"/>
</dbReference>
<accession>A0A8J3CQ74</accession>
<keyword evidence="11" id="KW-1185">Reference proteome</keyword>
<evidence type="ECO:0000256" key="6">
    <source>
        <dbReference type="ARBA" id="ARBA00022927"/>
    </source>
</evidence>
<dbReference type="InterPro" id="IPR040627">
    <property type="entry name" value="T3SS_ATPase_C"/>
</dbReference>
<dbReference type="PANTHER" id="PTHR15184">
    <property type="entry name" value="ATP SYNTHASE"/>
    <property type="match status" value="1"/>
</dbReference>
<evidence type="ECO:0000256" key="4">
    <source>
        <dbReference type="ARBA" id="ARBA00022741"/>
    </source>
</evidence>
<dbReference type="GO" id="GO:0046933">
    <property type="term" value="F:proton-transporting ATP synthase activity, rotational mechanism"/>
    <property type="evidence" value="ECO:0007669"/>
    <property type="project" value="TreeGrafter"/>
</dbReference>
<dbReference type="Pfam" id="PF00006">
    <property type="entry name" value="ATP-synt_ab"/>
    <property type="match status" value="1"/>
</dbReference>
<dbReference type="AlphaFoldDB" id="A0A8J3CQ74"/>
<organism evidence="10 11">
    <name type="scientific">Algimonas arctica</name>
    <dbReference type="NCBI Taxonomy" id="1479486"/>
    <lineage>
        <taxon>Bacteria</taxon>
        <taxon>Pseudomonadati</taxon>
        <taxon>Pseudomonadota</taxon>
        <taxon>Alphaproteobacteria</taxon>
        <taxon>Maricaulales</taxon>
        <taxon>Robiginitomaculaceae</taxon>
        <taxon>Algimonas</taxon>
    </lineage>
</organism>
<dbReference type="InterPro" id="IPR005714">
    <property type="entry name" value="ATPase_T3SS_FliI/YscN"/>
</dbReference>
<feature type="domain" description="AAA+ ATPase" evidence="9">
    <location>
        <begin position="160"/>
        <end position="349"/>
    </location>
</feature>
<dbReference type="SMART" id="SM00382">
    <property type="entry name" value="AAA"/>
    <property type="match status" value="1"/>
</dbReference>
<dbReference type="InterPro" id="IPR027417">
    <property type="entry name" value="P-loop_NTPase"/>
</dbReference>
<dbReference type="InterPro" id="IPR000194">
    <property type="entry name" value="ATPase_F1/V1/A1_a/bsu_nucl-bd"/>
</dbReference>
<evidence type="ECO:0000256" key="3">
    <source>
        <dbReference type="ARBA" id="ARBA00022490"/>
    </source>
</evidence>
<keyword evidence="2" id="KW-0813">Transport</keyword>
<dbReference type="GO" id="GO:0016887">
    <property type="term" value="F:ATP hydrolysis activity"/>
    <property type="evidence" value="ECO:0007669"/>
    <property type="project" value="InterPro"/>
</dbReference>
<sequence length="443" mass="46234">MPKPPSENLATLTAQFATPLPPLVVHSGRVLSCAGQTVQISGLCGRAGIGASIMIDGNRRGDVIADDGHSVTVALYGSGQGLTSGMRADLVPVTTLAPGPDWLGKVLDFDGRDADGKRPRQGAKPADLNAAPPIAGHRRAFGDRICTGYSAIDTFLPLCRGQRVGLFAGSGVGKTSLLGGLAKSTGQASSADVTVIALIGERGREVRSFVEEVVGPEAMKRTVVFAATSDQPPAAKLRAARLAMATAESFRDQGQHVLFLFDSLTRFAQAHREVALSVGETPALRAFPPSTFPTLAGLCERAGPGTDDTGGDITAVFSVLVQGSDMEEPIADTVRGILDGHIILDRAIAEGGRYPAIDVGRSISRSLPEAATELQNAILSQGRSLLRRYEDGRLMVQSGLYVAGTDPVLDKAVACQPNLDGFLRNANVATIDESFIALGQAIS</sequence>
<keyword evidence="4" id="KW-0547">Nucleotide-binding</keyword>
<keyword evidence="3" id="KW-0963">Cytoplasm</keyword>
<dbReference type="GO" id="GO:0005737">
    <property type="term" value="C:cytoplasm"/>
    <property type="evidence" value="ECO:0007669"/>
    <property type="project" value="UniProtKB-SubCell"/>
</dbReference>
<comment type="caution">
    <text evidence="10">The sequence shown here is derived from an EMBL/GenBank/DDBJ whole genome shotgun (WGS) entry which is preliminary data.</text>
</comment>
<comment type="subcellular location">
    <subcellularLocation>
        <location evidence="1">Cytoplasm</location>
    </subcellularLocation>
</comment>
<comment type="catalytic activity">
    <reaction evidence="8">
        <text>ATP + H2O + cellular proteinSide 1 = ADP + phosphate + cellular proteinSide 2.</text>
        <dbReference type="EC" id="7.4.2.8"/>
    </reaction>
</comment>
<keyword evidence="5" id="KW-0067">ATP-binding</keyword>
<dbReference type="InterPro" id="IPR050053">
    <property type="entry name" value="ATPase_alpha/beta_chains"/>
</dbReference>
<evidence type="ECO:0000256" key="5">
    <source>
        <dbReference type="ARBA" id="ARBA00022840"/>
    </source>
</evidence>
<dbReference type="GO" id="GO:0030254">
    <property type="term" value="P:protein secretion by the type III secretion system"/>
    <property type="evidence" value="ECO:0007669"/>
    <property type="project" value="InterPro"/>
</dbReference>
<evidence type="ECO:0000256" key="2">
    <source>
        <dbReference type="ARBA" id="ARBA00022448"/>
    </source>
</evidence>
<evidence type="ECO:0000256" key="1">
    <source>
        <dbReference type="ARBA" id="ARBA00004496"/>
    </source>
</evidence>
<evidence type="ECO:0000313" key="10">
    <source>
        <dbReference type="EMBL" id="GHA89340.1"/>
    </source>
</evidence>
<reference evidence="10" key="1">
    <citation type="journal article" date="2014" name="Int. J. Syst. Evol. Microbiol.">
        <title>Complete genome sequence of Corynebacterium casei LMG S-19264T (=DSM 44701T), isolated from a smear-ripened cheese.</title>
        <authorList>
            <consortium name="US DOE Joint Genome Institute (JGI-PGF)"/>
            <person name="Walter F."/>
            <person name="Albersmeier A."/>
            <person name="Kalinowski J."/>
            <person name="Ruckert C."/>
        </authorList>
    </citation>
    <scope>NUCLEOTIDE SEQUENCE</scope>
    <source>
        <strain evidence="10">KCTC 32513</strain>
    </source>
</reference>
<proteinExistence type="predicted"/>
<evidence type="ECO:0000256" key="7">
    <source>
        <dbReference type="ARBA" id="ARBA00022967"/>
    </source>
</evidence>
<dbReference type="Proteomes" id="UP000634004">
    <property type="component" value="Unassembled WGS sequence"/>
</dbReference>
<dbReference type="GO" id="GO:0030257">
    <property type="term" value="C:type III protein secretion system complex"/>
    <property type="evidence" value="ECO:0007669"/>
    <property type="project" value="InterPro"/>
</dbReference>
<reference evidence="10" key="2">
    <citation type="submission" date="2020-09" db="EMBL/GenBank/DDBJ databases">
        <authorList>
            <person name="Sun Q."/>
            <person name="Kim S."/>
        </authorList>
    </citation>
    <scope>NUCLEOTIDE SEQUENCE</scope>
    <source>
        <strain evidence="10">KCTC 32513</strain>
    </source>
</reference>
<dbReference type="RefSeq" id="WP_189496146.1">
    <property type="nucleotide sequence ID" value="NZ_BMZH01000003.1"/>
</dbReference>
<dbReference type="Gene3D" id="3.40.50.12240">
    <property type="match status" value="1"/>
</dbReference>
<dbReference type="EMBL" id="BMZH01000003">
    <property type="protein sequence ID" value="GHA89340.1"/>
    <property type="molecule type" value="Genomic_DNA"/>
</dbReference>
<dbReference type="Pfam" id="PF18269">
    <property type="entry name" value="T3SS_ATPase_C"/>
    <property type="match status" value="1"/>
</dbReference>
<keyword evidence="6" id="KW-0653">Protein transport</keyword>
<protein>
    <submittedName>
        <fullName evidence="10">ATP synthase</fullName>
    </submittedName>
</protein>
<dbReference type="NCBIfam" id="TIGR01026">
    <property type="entry name" value="fliI_yscN"/>
    <property type="match status" value="1"/>
</dbReference>
<dbReference type="PANTHER" id="PTHR15184:SF9">
    <property type="entry name" value="SPI-1 TYPE 3 SECRETION SYSTEM ATPASE"/>
    <property type="match status" value="1"/>
</dbReference>
<dbReference type="SUPFAM" id="SSF52540">
    <property type="entry name" value="P-loop containing nucleoside triphosphate hydrolases"/>
    <property type="match status" value="1"/>
</dbReference>
<evidence type="ECO:0000313" key="11">
    <source>
        <dbReference type="Proteomes" id="UP000634004"/>
    </source>
</evidence>
<gene>
    <name evidence="10" type="ORF">GCM10009069_10510</name>
</gene>